<name>B5HNS3_STRX2</name>
<dbReference type="AlphaFoldDB" id="B5HNS3"/>
<sequence>MRRRSAGARFRPVEGGGRCQNEWPNGESMELTMRRPAVLPAVAAALFVLLTAPGSTASAAVPVTEVICQDWSSAPQYIRHIYLSADNPSAVRDFDEHPQYLTCYEWSGSTPAKVSYTISYVMNDVDHPDGYTDILTMGHGFAFTPVMPGYSYRASFTLVP</sequence>
<evidence type="ECO:0000313" key="2">
    <source>
        <dbReference type="EMBL" id="EDY54478.1"/>
    </source>
</evidence>
<evidence type="ECO:0000313" key="3">
    <source>
        <dbReference type="Proteomes" id="UP000002785"/>
    </source>
</evidence>
<dbReference type="Proteomes" id="UP000002785">
    <property type="component" value="Chromosome"/>
</dbReference>
<keyword evidence="3" id="KW-1185">Reference proteome</keyword>
<dbReference type="HOGENOM" id="CLU_1651228_0_0_11"/>
<proteinExistence type="predicted"/>
<feature type="region of interest" description="Disordered" evidence="1">
    <location>
        <begin position="1"/>
        <end position="24"/>
    </location>
</feature>
<evidence type="ECO:0000256" key="1">
    <source>
        <dbReference type="SAM" id="MobiDB-lite"/>
    </source>
</evidence>
<dbReference type="eggNOG" id="ENOG5032HT4">
    <property type="taxonomic scope" value="Bacteria"/>
</dbReference>
<reference evidence="2" key="1">
    <citation type="submission" date="2009-10" db="EMBL/GenBank/DDBJ databases">
        <title>The genome sequence of Streptomyces sviceus strain ATCC 29083.</title>
        <authorList>
            <consortium name="The Broad Institute Genome Sequencing Platform"/>
            <consortium name="Broad Institute Microbial Sequencing Center"/>
            <person name="Fischbach M."/>
            <person name="Godfrey P."/>
            <person name="Ward D."/>
            <person name="Young S."/>
            <person name="Zeng Q."/>
            <person name="Koehrsen M."/>
            <person name="Alvarado L."/>
            <person name="Berlin A.M."/>
            <person name="Bochicchio J."/>
            <person name="Borenstein D."/>
            <person name="Chapman S.B."/>
            <person name="Chen Z."/>
            <person name="Engels R."/>
            <person name="Freedman E."/>
            <person name="Gellesch M."/>
            <person name="Goldberg J."/>
            <person name="Griggs A."/>
            <person name="Gujja S."/>
            <person name="Heilman E.R."/>
            <person name="Heiman D.I."/>
            <person name="Hepburn T.A."/>
            <person name="Howarth C."/>
            <person name="Jen D."/>
            <person name="Larson L."/>
            <person name="Lewis B."/>
            <person name="Mehta T."/>
            <person name="Park D."/>
            <person name="Pearson M."/>
            <person name="Richards J."/>
            <person name="Roberts A."/>
            <person name="Saif S."/>
            <person name="Shea T.D."/>
            <person name="Shenoy N."/>
            <person name="Sisk P."/>
            <person name="Stolte C."/>
            <person name="Sykes S.N."/>
            <person name="Thomson T."/>
            <person name="Walk T."/>
            <person name="White J."/>
            <person name="Yandava C."/>
            <person name="Straight P."/>
            <person name="Clardy J."/>
            <person name="Hung D."/>
            <person name="Kolter R."/>
            <person name="Mekalanos J."/>
            <person name="Walker S."/>
            <person name="Walsh C.T."/>
            <person name="Wieland-Brown L.C."/>
            <person name="Haas B."/>
            <person name="Nusbaum C."/>
            <person name="Birren B."/>
        </authorList>
    </citation>
    <scope>NUCLEOTIDE SEQUENCE [LARGE SCALE GENOMIC DNA]</scope>
    <source>
        <strain evidence="2">ATCC 29083</strain>
    </source>
</reference>
<dbReference type="EMBL" id="CM000951">
    <property type="protein sequence ID" value="EDY54478.1"/>
    <property type="molecule type" value="Genomic_DNA"/>
</dbReference>
<gene>
    <name evidence="2" type="ORF">SSEG_08545</name>
</gene>
<organism evidence="2 3">
    <name type="scientific">Streptomyces sviceus (strain ATCC 29083 / DSM 924 / JCM 4929 / NBRC 13980 / NCIMB 11184 / NRRL 5439 / UC 5370)</name>
    <dbReference type="NCBI Taxonomy" id="463191"/>
    <lineage>
        <taxon>Bacteria</taxon>
        <taxon>Bacillati</taxon>
        <taxon>Actinomycetota</taxon>
        <taxon>Actinomycetes</taxon>
        <taxon>Kitasatosporales</taxon>
        <taxon>Streptomycetaceae</taxon>
        <taxon>Streptomyces</taxon>
    </lineage>
</organism>
<protein>
    <submittedName>
        <fullName evidence="2">Uncharacterized protein</fullName>
    </submittedName>
</protein>
<accession>B5HNS3</accession>